<protein>
    <recommendedName>
        <fullName evidence="4">Macro domain-containing protein</fullName>
    </recommendedName>
</protein>
<dbReference type="GO" id="GO:0006281">
    <property type="term" value="P:DNA repair"/>
    <property type="evidence" value="ECO:0007669"/>
    <property type="project" value="InterPro"/>
</dbReference>
<evidence type="ECO:0000256" key="1">
    <source>
        <dbReference type="ARBA" id="ARBA00007025"/>
    </source>
</evidence>
<reference evidence="5 6" key="1">
    <citation type="submission" date="2016-10" db="EMBL/GenBank/DDBJ databases">
        <authorList>
            <person name="de Groot N.N."/>
        </authorList>
    </citation>
    <scope>NUCLEOTIDE SEQUENCE [LARGE SCALE GENOMIC DNA]</scope>
    <source>
        <strain evidence="5 6">LMG 27731</strain>
    </source>
</reference>
<dbReference type="SUPFAM" id="SSF52949">
    <property type="entry name" value="Macro domain-like"/>
    <property type="match status" value="1"/>
</dbReference>
<dbReference type="PANTHER" id="PTHR47157:SF1">
    <property type="entry name" value="CHROMODOMAIN-HELICASE-DNA-BINDING PROTEIN 1-LIKE"/>
    <property type="match status" value="1"/>
</dbReference>
<sequence length="437" mass="47489">MTTRFHWTNASVTAFADGKDPVETMEQRARQLVLRAMDDGWSGPPFDPLLLAKWLGMQAEARGDIPDARTVPAPDGNMLLEYNPTRPRGRVRFSIAHEVAHTLFADCAEDVRHRDGGPSPTKDNWQLEVLCNIGAAELLMPLGSFSQLVGKELSIQSVIELRKQFDVSVEACLIRLTKLATTPCSAFCASLHEDGQYRIDYCIPAPGSKNPVSVGQSVPDGSAITDTTAIGFTAVGQEQWTPDSQYMRVECIGLAPYPGGLAPRVVGLMIPEAAGELQPPRVTEVQGDVLSPRGEGPKIVAHVIPDVVVQWGGNGFASNLRRRYPQIWSQFLDAAGPVRTKLALGESFLGRIDDETTVIHMVAQQGFGRSPTQRLRYAALAACLAEVRHTAQRLGATVHMPRVGTGHGGANWDVVKELITEELVEKGIAATVYTLPR</sequence>
<dbReference type="InterPro" id="IPR002589">
    <property type="entry name" value="Macro_dom"/>
</dbReference>
<accession>A0A1I7CDW5</accession>
<dbReference type="InterPro" id="IPR010359">
    <property type="entry name" value="IrrE_HExxH"/>
</dbReference>
<dbReference type="SMART" id="SM00506">
    <property type="entry name" value="A1pp"/>
    <property type="match status" value="1"/>
</dbReference>
<dbReference type="AlphaFoldDB" id="A0A1I7CDW5"/>
<name>A0A1I7CDW5_9BURK</name>
<dbReference type="EMBL" id="FPBH01000006">
    <property type="protein sequence ID" value="SFT97596.1"/>
    <property type="molecule type" value="Genomic_DNA"/>
</dbReference>
<keyword evidence="2" id="KW-0547">Nucleotide-binding</keyword>
<gene>
    <name evidence="5" type="ORF">SAMN05192563_1006152</name>
</gene>
<proteinExistence type="inferred from homology"/>
<evidence type="ECO:0000256" key="2">
    <source>
        <dbReference type="ARBA" id="ARBA00022741"/>
    </source>
</evidence>
<dbReference type="InterPro" id="IPR031053">
    <property type="entry name" value="ALC1"/>
</dbReference>
<dbReference type="Gene3D" id="3.40.220.10">
    <property type="entry name" value="Leucine Aminopeptidase, subunit E, domain 1"/>
    <property type="match status" value="1"/>
</dbReference>
<dbReference type="InterPro" id="IPR043472">
    <property type="entry name" value="Macro_dom-like"/>
</dbReference>
<dbReference type="GO" id="GO:0006338">
    <property type="term" value="P:chromatin remodeling"/>
    <property type="evidence" value="ECO:0007669"/>
    <property type="project" value="InterPro"/>
</dbReference>
<comment type="similarity">
    <text evidence="1">Belongs to the SNF2/RAD54 helicase family.</text>
</comment>
<dbReference type="Proteomes" id="UP000198844">
    <property type="component" value="Unassembled WGS sequence"/>
</dbReference>
<dbReference type="Gene3D" id="1.10.10.2910">
    <property type="match status" value="1"/>
</dbReference>
<dbReference type="GO" id="GO:0003678">
    <property type="term" value="F:DNA helicase activity"/>
    <property type="evidence" value="ECO:0007669"/>
    <property type="project" value="InterPro"/>
</dbReference>
<evidence type="ECO:0000313" key="6">
    <source>
        <dbReference type="Proteomes" id="UP000198844"/>
    </source>
</evidence>
<feature type="domain" description="Macro" evidence="4">
    <location>
        <begin position="269"/>
        <end position="437"/>
    </location>
</feature>
<dbReference type="GO" id="GO:0005524">
    <property type="term" value="F:ATP binding"/>
    <property type="evidence" value="ECO:0007669"/>
    <property type="project" value="UniProtKB-KW"/>
</dbReference>
<evidence type="ECO:0000313" key="5">
    <source>
        <dbReference type="EMBL" id="SFT97596.1"/>
    </source>
</evidence>
<keyword evidence="3" id="KW-0067">ATP-binding</keyword>
<dbReference type="Pfam" id="PF06114">
    <property type="entry name" value="Peptidase_M78"/>
    <property type="match status" value="1"/>
</dbReference>
<dbReference type="PROSITE" id="PS51154">
    <property type="entry name" value="MACRO"/>
    <property type="match status" value="1"/>
</dbReference>
<evidence type="ECO:0000259" key="4">
    <source>
        <dbReference type="PROSITE" id="PS51154"/>
    </source>
</evidence>
<organism evidence="5 6">
    <name type="scientific">Paraburkholderia aspalathi</name>
    <dbReference type="NCBI Taxonomy" id="1324617"/>
    <lineage>
        <taxon>Bacteria</taxon>
        <taxon>Pseudomonadati</taxon>
        <taxon>Pseudomonadota</taxon>
        <taxon>Betaproteobacteria</taxon>
        <taxon>Burkholderiales</taxon>
        <taxon>Burkholderiaceae</taxon>
        <taxon>Paraburkholderia</taxon>
    </lineage>
</organism>
<dbReference type="PANTHER" id="PTHR47157">
    <property type="entry name" value="CHROMODOMAIN-HELICASE-DNA-BINDING PROTEIN 1-LIKE"/>
    <property type="match status" value="1"/>
</dbReference>
<evidence type="ECO:0000256" key="3">
    <source>
        <dbReference type="ARBA" id="ARBA00022840"/>
    </source>
</evidence>